<dbReference type="EMBL" id="LBUE01000003">
    <property type="protein sequence ID" value="KKQ56740.1"/>
    <property type="molecule type" value="Genomic_DNA"/>
</dbReference>
<dbReference type="InterPro" id="IPR002686">
    <property type="entry name" value="Transposase_17"/>
</dbReference>
<dbReference type="STRING" id="1618583.US75_C0003G0027"/>
<dbReference type="SMART" id="SM01321">
    <property type="entry name" value="Y1_Tnp"/>
    <property type="match status" value="1"/>
</dbReference>
<dbReference type="GO" id="GO:0003677">
    <property type="term" value="F:DNA binding"/>
    <property type="evidence" value="ECO:0007669"/>
    <property type="project" value="InterPro"/>
</dbReference>
<dbReference type="InterPro" id="IPR036515">
    <property type="entry name" value="Transposase_17_sf"/>
</dbReference>
<comment type="caution">
    <text evidence="2">The sequence shown here is derived from an EMBL/GenBank/DDBJ whole genome shotgun (WGS) entry which is preliminary data.</text>
</comment>
<evidence type="ECO:0000313" key="2">
    <source>
        <dbReference type="EMBL" id="KKQ56740.1"/>
    </source>
</evidence>
<dbReference type="PANTHER" id="PTHR34322:SF2">
    <property type="entry name" value="TRANSPOSASE IS200-LIKE DOMAIN-CONTAINING PROTEIN"/>
    <property type="match status" value="1"/>
</dbReference>
<dbReference type="SUPFAM" id="SSF143422">
    <property type="entry name" value="Transposase IS200-like"/>
    <property type="match status" value="1"/>
</dbReference>
<dbReference type="Proteomes" id="UP000034096">
    <property type="component" value="Unassembled WGS sequence"/>
</dbReference>
<proteinExistence type="predicted"/>
<protein>
    <recommendedName>
        <fullName evidence="1">Transposase IS200-like domain-containing protein</fullName>
    </recommendedName>
</protein>
<evidence type="ECO:0000259" key="1">
    <source>
        <dbReference type="SMART" id="SM01321"/>
    </source>
</evidence>
<dbReference type="PANTHER" id="PTHR34322">
    <property type="entry name" value="TRANSPOSASE, Y1_TNP DOMAIN-CONTAINING"/>
    <property type="match status" value="1"/>
</dbReference>
<name>A0A0G0J071_9BACT</name>
<organism evidence="2 3">
    <name type="scientific">Candidatus Woesebacteria bacterium GW2011_GWC1_38_13</name>
    <dbReference type="NCBI Taxonomy" id="1618583"/>
    <lineage>
        <taxon>Bacteria</taxon>
        <taxon>Candidatus Woeseibacteriota</taxon>
    </lineage>
</organism>
<sequence>MPRLPRLLLSQSYYHVMTRGNNKNIIFRSAKDYKKYLGIFHKLKHEHPFDLYHFCLMPNHVHLLVKTNKASDFSTFMKRLNLKYFYYYKKKYGWVGHFFQDRFKSQPVGKDEYFIQCGKYIELNPVRAGLVKNPKDYLYSSYNFYSYGEKNDLITADFVYENLTETEIEKRKKYQKLIVDITVLSNYKKRIWGSSGQRYNETRKIRYHRK</sequence>
<dbReference type="AlphaFoldDB" id="A0A0G0J071"/>
<feature type="domain" description="Transposase IS200-like" evidence="1">
    <location>
        <begin position="9"/>
        <end position="124"/>
    </location>
</feature>
<dbReference type="Gene3D" id="3.30.70.1290">
    <property type="entry name" value="Transposase IS200-like"/>
    <property type="match status" value="1"/>
</dbReference>
<evidence type="ECO:0000313" key="3">
    <source>
        <dbReference type="Proteomes" id="UP000034096"/>
    </source>
</evidence>
<dbReference type="GO" id="GO:0004803">
    <property type="term" value="F:transposase activity"/>
    <property type="evidence" value="ECO:0007669"/>
    <property type="project" value="InterPro"/>
</dbReference>
<dbReference type="GO" id="GO:0006313">
    <property type="term" value="P:DNA transposition"/>
    <property type="evidence" value="ECO:0007669"/>
    <property type="project" value="InterPro"/>
</dbReference>
<gene>
    <name evidence="2" type="ORF">US75_C0003G0027</name>
</gene>
<accession>A0A0G0J071</accession>
<reference evidence="2 3" key="1">
    <citation type="journal article" date="2015" name="Nature">
        <title>rRNA introns, odd ribosomes, and small enigmatic genomes across a large radiation of phyla.</title>
        <authorList>
            <person name="Brown C.T."/>
            <person name="Hug L.A."/>
            <person name="Thomas B.C."/>
            <person name="Sharon I."/>
            <person name="Castelle C.J."/>
            <person name="Singh A."/>
            <person name="Wilkins M.J."/>
            <person name="Williams K.H."/>
            <person name="Banfield J.F."/>
        </authorList>
    </citation>
    <scope>NUCLEOTIDE SEQUENCE [LARGE SCALE GENOMIC DNA]</scope>
</reference>
<dbReference type="Pfam" id="PF01797">
    <property type="entry name" value="Y1_Tnp"/>
    <property type="match status" value="1"/>
</dbReference>